<dbReference type="PANTHER" id="PTHR36156:SF2">
    <property type="entry name" value="CUPIN TYPE-2 DOMAIN-CONTAINING PROTEIN"/>
    <property type="match status" value="1"/>
</dbReference>
<dbReference type="Proteomes" id="UP000295169">
    <property type="component" value="Unassembled WGS sequence"/>
</dbReference>
<evidence type="ECO:0000313" key="2">
    <source>
        <dbReference type="EMBL" id="TCL27789.1"/>
    </source>
</evidence>
<dbReference type="EMBL" id="SMMU01000024">
    <property type="protein sequence ID" value="TCL27789.1"/>
    <property type="molecule type" value="Genomic_DNA"/>
</dbReference>
<evidence type="ECO:0000259" key="1">
    <source>
        <dbReference type="Pfam" id="PF07883"/>
    </source>
</evidence>
<reference evidence="2 3" key="1">
    <citation type="submission" date="2019-03" db="EMBL/GenBank/DDBJ databases">
        <title>Genomic Encyclopedia of Type Strains, Phase IV (KMG-IV): sequencing the most valuable type-strain genomes for metagenomic binning, comparative biology and taxonomic classification.</title>
        <authorList>
            <person name="Goeker M."/>
        </authorList>
    </citation>
    <scope>NUCLEOTIDE SEQUENCE [LARGE SCALE GENOMIC DNA]</scope>
    <source>
        <strain evidence="2 3">DSM 2286</strain>
    </source>
</reference>
<dbReference type="RefSeq" id="WP_131298573.1">
    <property type="nucleotide sequence ID" value="NZ_JBHLST010000043.1"/>
</dbReference>
<dbReference type="InterPro" id="IPR013096">
    <property type="entry name" value="Cupin_2"/>
</dbReference>
<name>A0A4R1PHS3_9GAMM</name>
<accession>A0A4R1PHS3</accession>
<dbReference type="InterPro" id="IPR011051">
    <property type="entry name" value="RmlC_Cupin_sf"/>
</dbReference>
<dbReference type="Gene3D" id="2.20.70.150">
    <property type="match status" value="1"/>
</dbReference>
<dbReference type="InterPro" id="IPR014710">
    <property type="entry name" value="RmlC-like_jellyroll"/>
</dbReference>
<dbReference type="InterPro" id="IPR047142">
    <property type="entry name" value="OryJ/VirC-like"/>
</dbReference>
<gene>
    <name evidence="2" type="ORF">EV691_12438</name>
</gene>
<proteinExistence type="predicted"/>
<dbReference type="SUPFAM" id="SSF51182">
    <property type="entry name" value="RmlC-like cupins"/>
    <property type="match status" value="1"/>
</dbReference>
<organism evidence="2 3">
    <name type="scientific">Azotobacter chroococcum</name>
    <dbReference type="NCBI Taxonomy" id="353"/>
    <lineage>
        <taxon>Bacteria</taxon>
        <taxon>Pseudomonadati</taxon>
        <taxon>Pseudomonadota</taxon>
        <taxon>Gammaproteobacteria</taxon>
        <taxon>Pseudomonadales</taxon>
        <taxon>Pseudomonadaceae</taxon>
        <taxon>Azotobacter</taxon>
    </lineage>
</organism>
<feature type="domain" description="Cupin type-2" evidence="1">
    <location>
        <begin position="114"/>
        <end position="170"/>
    </location>
</feature>
<sequence length="186" mass="20022">MQIRRVVTGHDALGNAVFVSDGMAPRAKDFTDIPGHGIAQVWCTEGSPMLPVSAAKDLTLLQGSLIPSAGNTSLLAVSFPPDSVMASPLDPKRAFEEMTAALPGLIERFEVEHPGMHRTPTVDYAVLLEGELYLELDNGEQRLLRAGDVVIQNGTRHAWRNKSQRLAKAIFFMLGASTSATDSLAP</sequence>
<dbReference type="Pfam" id="PF07883">
    <property type="entry name" value="Cupin_2"/>
    <property type="match status" value="1"/>
</dbReference>
<evidence type="ECO:0000313" key="3">
    <source>
        <dbReference type="Proteomes" id="UP000295169"/>
    </source>
</evidence>
<dbReference type="AlphaFoldDB" id="A0A4R1PHS3"/>
<comment type="caution">
    <text evidence="2">The sequence shown here is derived from an EMBL/GenBank/DDBJ whole genome shotgun (WGS) entry which is preliminary data.</text>
</comment>
<dbReference type="Gene3D" id="2.60.120.10">
    <property type="entry name" value="Jelly Rolls"/>
    <property type="match status" value="1"/>
</dbReference>
<dbReference type="CDD" id="cd02231">
    <property type="entry name" value="cupin_BLL6423-like"/>
    <property type="match status" value="1"/>
</dbReference>
<dbReference type="PANTHER" id="PTHR36156">
    <property type="entry name" value="SLR2101 PROTEIN"/>
    <property type="match status" value="1"/>
</dbReference>
<protein>
    <recommendedName>
        <fullName evidence="1">Cupin type-2 domain-containing protein</fullName>
    </recommendedName>
</protein>